<protein>
    <submittedName>
        <fullName evidence="2">Transposase</fullName>
    </submittedName>
</protein>
<dbReference type="OrthoDB" id="6658576at2"/>
<organism evidence="2 3">
    <name type="scientific">Francisella opportunistica</name>
    <dbReference type="NCBI Taxonomy" id="2016517"/>
    <lineage>
        <taxon>Bacteria</taxon>
        <taxon>Pseudomonadati</taxon>
        <taxon>Pseudomonadota</taxon>
        <taxon>Gammaproteobacteria</taxon>
        <taxon>Thiotrichales</taxon>
        <taxon>Francisellaceae</taxon>
        <taxon>Francisella</taxon>
    </lineage>
</organism>
<evidence type="ECO:0000313" key="3">
    <source>
        <dbReference type="Proteomes" id="UP000253862"/>
    </source>
</evidence>
<dbReference type="InterPro" id="IPR002622">
    <property type="entry name" value="Transposase_14"/>
</dbReference>
<feature type="domain" description="Transposase Synechocystis PCC 6803" evidence="1">
    <location>
        <begin position="1"/>
        <end position="108"/>
    </location>
</feature>
<dbReference type="AlphaFoldDB" id="A0A345JPM0"/>
<dbReference type="EMBL" id="CP022375">
    <property type="protein sequence ID" value="AXH29266.1"/>
    <property type="molecule type" value="Genomic_DNA"/>
</dbReference>
<evidence type="ECO:0000313" key="2">
    <source>
        <dbReference type="EMBL" id="AXH29266.1"/>
    </source>
</evidence>
<sequence length="121" mass="14121">MTYSLDFRKKVLSIKESEGLIYQATADRFKIGKNSVYLWSKQIKPKATKSRPEIKLTQTELLEDIGAYRDDYQYERAEHFGVSQSCICYALQRLEITYKKKKTYSHPKADPIKQKSSITCI</sequence>
<proteinExistence type="predicted"/>
<accession>A0A345JPM0</accession>
<dbReference type="RefSeq" id="WP_071628561.1">
    <property type="nucleotide sequence ID" value="NZ_CP022375.1"/>
</dbReference>
<dbReference type="Proteomes" id="UP000253862">
    <property type="component" value="Chromosome"/>
</dbReference>
<evidence type="ECO:0000259" key="1">
    <source>
        <dbReference type="Pfam" id="PF01710"/>
    </source>
</evidence>
<name>A0A345JPM0_9GAMM</name>
<dbReference type="KEGG" id="foo:CGC45_01000"/>
<gene>
    <name evidence="2" type="ORF">CGC43_01010</name>
</gene>
<dbReference type="Pfam" id="PF01710">
    <property type="entry name" value="HTH_Tnp_IS630"/>
    <property type="match status" value="1"/>
</dbReference>
<keyword evidence="3" id="KW-1185">Reference proteome</keyword>
<reference evidence="2 3" key="1">
    <citation type="submission" date="2017-07" db="EMBL/GenBank/DDBJ databases">
        <title>Complete genome sequences and comparative analysis of the novel pathogen Francisella opportunistica.</title>
        <authorList>
            <person name="Dietrich E.A."/>
            <person name="Kingry L.C."/>
            <person name="Petersen J.M."/>
        </authorList>
    </citation>
    <scope>NUCLEOTIDE SEQUENCE [LARGE SCALE GENOMIC DNA]</scope>
    <source>
        <strain evidence="2 3">14-2155</strain>
    </source>
</reference>